<reference evidence="1" key="1">
    <citation type="submission" date="2019-10" db="EMBL/GenBank/DDBJ databases">
        <title>Lactobacillus agilis SN811 Whole Genome Sequencing Project.</title>
        <authorList>
            <person name="Suzuki S."/>
            <person name="Endo A."/>
            <person name="Maeno S."/>
            <person name="Shiwa Y."/>
            <person name="Matsutani M."/>
            <person name="Kajikawa A."/>
        </authorList>
    </citation>
    <scope>NUCLEOTIDE SEQUENCE</scope>
    <source>
        <strain evidence="1">SN811</strain>
    </source>
</reference>
<sequence>MQGLRIYLADGNYDGTIIMSSDSSKVSAIRVARRDMDDYERELNGFGIFLLLMGEDSVYVGQTGIDLLKRQILRRYSKTKRINKKWHTVFAFKIDADVSEDELLFIKNAIAEYAHHNFKKCLAGSLTKQKCNSEYRCGHYNLNDSQIEICNQYVRDIEFYLNFIPKTIFPSKFNSLKSNKAESDGRVTKLFRCVDGKRKAPAQARITFYPGKDKDITTVVRAGSTIRRFQEMGIGEIEKKVAQEREKYIQAGKIDGSILLTDIAFSTPSFAASFILGKASTGLDNWKSMDKGMLLRSYIKGETASPKKREYQFGDIVEMNFTHSCGGNSWKVIRVADDEIMIFCTTCKESIMLSNEDAAERIIRILDSKAAISEQAKSVAKKEEPVKAKAEPPKPVNKHFKIDDCLTRNNLSSCRKKNHNLTEVVGSVQKILEYRRIVDINFPAVYCQNCKCTYITEQEYERLTRVGFLLCKVVEKDNWTTSGKKGTALYSNWNTESKLHSLGYSVAETTGLKRSQRESLLETLVTHNIMSKQEILEHLSWLISQKQNQKRMRRACQKWQDDYEFVRGLAPATKKVEIKSIYHTNYRRK</sequence>
<protein>
    <recommendedName>
        <fullName evidence="2">DUF4357 domain-containing protein</fullName>
    </recommendedName>
</protein>
<evidence type="ECO:0000313" key="1">
    <source>
        <dbReference type="EMBL" id="GET11927.1"/>
    </source>
</evidence>
<dbReference type="RefSeq" id="WP_172576932.1">
    <property type="nucleotide sequence ID" value="NZ_BLAP01000024.1"/>
</dbReference>
<dbReference type="InterPro" id="IPR009296">
    <property type="entry name" value="DUF951"/>
</dbReference>
<dbReference type="Pfam" id="PF06107">
    <property type="entry name" value="DUF951"/>
    <property type="match status" value="1"/>
</dbReference>
<evidence type="ECO:0008006" key="2">
    <source>
        <dbReference type="Google" id="ProtNLM"/>
    </source>
</evidence>
<comment type="caution">
    <text evidence="1">The sequence shown here is derived from an EMBL/GenBank/DDBJ whole genome shotgun (WGS) entry which is preliminary data.</text>
</comment>
<proteinExistence type="predicted"/>
<dbReference type="EMBL" id="BLAP01000024">
    <property type="protein sequence ID" value="GET11927.1"/>
    <property type="molecule type" value="Genomic_DNA"/>
</dbReference>
<dbReference type="PANTHER" id="PTHR38455">
    <property type="entry name" value="HYPOTHETICAL CYTOSOLIC PROTEIN"/>
    <property type="match status" value="1"/>
</dbReference>
<dbReference type="AlphaFoldDB" id="A0A6F9Y394"/>
<organism evidence="1">
    <name type="scientific">Ligilactobacillus agilis</name>
    <dbReference type="NCBI Taxonomy" id="1601"/>
    <lineage>
        <taxon>Bacteria</taxon>
        <taxon>Bacillati</taxon>
        <taxon>Bacillota</taxon>
        <taxon>Bacilli</taxon>
        <taxon>Lactobacillales</taxon>
        <taxon>Lactobacillaceae</taxon>
        <taxon>Ligilactobacillus</taxon>
    </lineage>
</organism>
<gene>
    <name evidence="1" type="ORF">SN811_04270</name>
</gene>
<name>A0A6F9Y394_9LACO</name>
<accession>A0A6F9Y394</accession>
<dbReference type="Proteomes" id="UP000494160">
    <property type="component" value="Unassembled WGS sequence"/>
</dbReference>
<dbReference type="PANTHER" id="PTHR38455:SF1">
    <property type="entry name" value="DUF951 DOMAIN-CONTAINING PROTEIN"/>
    <property type="match status" value="1"/>
</dbReference>